<dbReference type="OrthoDB" id="574691at2"/>
<keyword evidence="2" id="KW-0614">Plasmid</keyword>
<protein>
    <recommendedName>
        <fullName evidence="3">MSHA biogenesis protein MshK</fullName>
    </recommendedName>
</protein>
<sequence>MKPQMTLLAIAVLLGSSSFCPLAQAGSFEISPFQMVQGQEPVAPQHTYMTPKSNNQIAVQITDGEFNFRGVLTRSSGNTYIAQDRQVRVMYDREVGRVVVINVVTGKEFYNYPYRDNQRNTSEGAL</sequence>
<organism evidence="2">
    <name type="scientific">Cyanothece sp. (strain PCC 7425 / ATCC 29141)</name>
    <dbReference type="NCBI Taxonomy" id="395961"/>
    <lineage>
        <taxon>Bacteria</taxon>
        <taxon>Bacillati</taxon>
        <taxon>Cyanobacteriota</taxon>
        <taxon>Cyanophyceae</taxon>
        <taxon>Gomontiellales</taxon>
        <taxon>Cyanothecaceae</taxon>
        <taxon>Cyanothece</taxon>
    </lineage>
</organism>
<reference evidence="2" key="1">
    <citation type="submission" date="2009-01" db="EMBL/GenBank/DDBJ databases">
        <title>Complete sequence of plasmid2 Cyanothece sp. PCC 7425.</title>
        <authorList>
            <consortium name="US DOE Joint Genome Institute"/>
            <person name="Lucas S."/>
            <person name="Copeland A."/>
            <person name="Lapidus A."/>
            <person name="Glavina del Rio T."/>
            <person name="Dalin E."/>
            <person name="Tice H."/>
            <person name="Bruce D."/>
            <person name="Goodwin L."/>
            <person name="Pitluck S."/>
            <person name="Sims D."/>
            <person name="Meineke L."/>
            <person name="Brettin T."/>
            <person name="Detter J.C."/>
            <person name="Han C."/>
            <person name="Larimer F."/>
            <person name="Land M."/>
            <person name="Hauser L."/>
            <person name="Kyrpides N."/>
            <person name="Ovchinnikova G."/>
            <person name="Liberton M."/>
            <person name="Stoeckel J."/>
            <person name="Banerjee A."/>
            <person name="Singh A."/>
            <person name="Page L."/>
            <person name="Sato H."/>
            <person name="Zhao L."/>
            <person name="Sherman L."/>
            <person name="Pakrasi H."/>
            <person name="Richardson P."/>
        </authorList>
    </citation>
    <scope>NUCLEOTIDE SEQUENCE</scope>
    <source>
        <strain evidence="2">PCC 7425</strain>
        <plasmid evidence="2">pP742502</plasmid>
    </source>
</reference>
<accession>B8HZH4</accession>
<feature type="chain" id="PRO_5002871353" description="MSHA biogenesis protein MshK" evidence="1">
    <location>
        <begin position="26"/>
        <end position="126"/>
    </location>
</feature>
<dbReference type="AlphaFoldDB" id="B8HZH4"/>
<evidence type="ECO:0008006" key="3">
    <source>
        <dbReference type="Google" id="ProtNLM"/>
    </source>
</evidence>
<dbReference type="EMBL" id="CP001346">
    <property type="protein sequence ID" value="ACL47822.1"/>
    <property type="molecule type" value="Genomic_DNA"/>
</dbReference>
<dbReference type="eggNOG" id="ENOG50335W4">
    <property type="taxonomic scope" value="Bacteria"/>
</dbReference>
<name>B8HZH4_CYAP4</name>
<evidence type="ECO:0000313" key="2">
    <source>
        <dbReference type="EMBL" id="ACL47822.1"/>
    </source>
</evidence>
<proteinExistence type="predicted"/>
<keyword evidence="1" id="KW-0732">Signal</keyword>
<gene>
    <name evidence="2" type="ordered locus">Cyan7425_0125</name>
</gene>
<evidence type="ECO:0000256" key="1">
    <source>
        <dbReference type="SAM" id="SignalP"/>
    </source>
</evidence>
<feature type="signal peptide" evidence="1">
    <location>
        <begin position="1"/>
        <end position="25"/>
    </location>
</feature>
<dbReference type="HOGENOM" id="CLU_2045801_0_0_3"/>
<geneLocation type="plasmid" evidence="2">
    <name>pP742502</name>
</geneLocation>
<dbReference type="KEGG" id="cyn:Cyan7425_0125"/>